<dbReference type="STRING" id="1307761.L21SP2_0561"/>
<name>V5WDW2_9SPIO</name>
<evidence type="ECO:0000313" key="2">
    <source>
        <dbReference type="Proteomes" id="UP000018680"/>
    </source>
</evidence>
<gene>
    <name evidence="1" type="ORF">L21SP2_0561</name>
</gene>
<dbReference type="HOGENOM" id="CLU_3066046_0_0_12"/>
<reference evidence="1 2" key="1">
    <citation type="journal article" date="2015" name="Stand. Genomic Sci.">
        <title>Complete genome sequence and description of Salinispira pacifica gen. nov., sp. nov., a novel spirochaete isolated form a hypersaline microbial mat.</title>
        <authorList>
            <person name="Ben Hania W."/>
            <person name="Joseph M."/>
            <person name="Schumann P."/>
            <person name="Bunk B."/>
            <person name="Fiebig A."/>
            <person name="Sproer C."/>
            <person name="Klenk H.P."/>
            <person name="Fardeau M.L."/>
            <person name="Spring S."/>
        </authorList>
    </citation>
    <scope>NUCLEOTIDE SEQUENCE [LARGE SCALE GENOMIC DNA]</scope>
    <source>
        <strain evidence="1 2">L21-RPul-D2</strain>
    </source>
</reference>
<organism evidence="1 2">
    <name type="scientific">Salinispira pacifica</name>
    <dbReference type="NCBI Taxonomy" id="1307761"/>
    <lineage>
        <taxon>Bacteria</taxon>
        <taxon>Pseudomonadati</taxon>
        <taxon>Spirochaetota</taxon>
        <taxon>Spirochaetia</taxon>
        <taxon>Spirochaetales</taxon>
        <taxon>Spirochaetaceae</taxon>
        <taxon>Salinispira</taxon>
    </lineage>
</organism>
<dbReference type="KEGG" id="slr:L21SP2_0561"/>
<dbReference type="AlphaFoldDB" id="V5WDW2"/>
<evidence type="ECO:0000313" key="1">
    <source>
        <dbReference type="EMBL" id="AHC13993.1"/>
    </source>
</evidence>
<protein>
    <submittedName>
        <fullName evidence="1">Uncharacterized protein</fullName>
    </submittedName>
</protein>
<dbReference type="EMBL" id="CP006939">
    <property type="protein sequence ID" value="AHC13993.1"/>
    <property type="molecule type" value="Genomic_DNA"/>
</dbReference>
<dbReference type="Proteomes" id="UP000018680">
    <property type="component" value="Chromosome"/>
</dbReference>
<sequence length="53" mass="5951">MFSTPEYCKAIGYQFSECEYYHDICISSRCLGGCVVEGTGFRWAELGGVVNSW</sequence>
<keyword evidence="2" id="KW-1185">Reference proteome</keyword>
<proteinExistence type="predicted"/>
<accession>V5WDW2</accession>